<dbReference type="GO" id="GO:0016104">
    <property type="term" value="P:triterpenoid biosynthetic process"/>
    <property type="evidence" value="ECO:0007669"/>
    <property type="project" value="InterPro"/>
</dbReference>
<organism evidence="3">
    <name type="scientific">Rhizophora mucronata</name>
    <name type="common">Asiatic mangrove</name>
    <dbReference type="NCBI Taxonomy" id="61149"/>
    <lineage>
        <taxon>Eukaryota</taxon>
        <taxon>Viridiplantae</taxon>
        <taxon>Streptophyta</taxon>
        <taxon>Embryophyta</taxon>
        <taxon>Tracheophyta</taxon>
        <taxon>Spermatophyta</taxon>
        <taxon>Magnoliopsida</taxon>
        <taxon>eudicotyledons</taxon>
        <taxon>Gunneridae</taxon>
        <taxon>Pentapetalae</taxon>
        <taxon>rosids</taxon>
        <taxon>fabids</taxon>
        <taxon>Malpighiales</taxon>
        <taxon>Rhizophoraceae</taxon>
        <taxon>Rhizophora</taxon>
    </lineage>
</organism>
<dbReference type="GO" id="GO:0005811">
    <property type="term" value="C:lipid droplet"/>
    <property type="evidence" value="ECO:0007669"/>
    <property type="project" value="InterPro"/>
</dbReference>
<dbReference type="PANTHER" id="PTHR11764:SF58">
    <property type="entry name" value="BETA-AMYRIN SYNTHASE-RELATED"/>
    <property type="match status" value="1"/>
</dbReference>
<evidence type="ECO:0000256" key="1">
    <source>
        <dbReference type="ARBA" id="ARBA00023235"/>
    </source>
</evidence>
<keyword evidence="2" id="KW-0472">Membrane</keyword>
<accession>A0A2P2MRU7</accession>
<dbReference type="InterPro" id="IPR018333">
    <property type="entry name" value="Squalene_cyclase"/>
</dbReference>
<evidence type="ECO:0000313" key="3">
    <source>
        <dbReference type="EMBL" id="MBX32942.1"/>
    </source>
</evidence>
<reference evidence="3" key="1">
    <citation type="submission" date="2018-02" db="EMBL/GenBank/DDBJ databases">
        <title>Rhizophora mucronata_Transcriptome.</title>
        <authorList>
            <person name="Meera S.P."/>
            <person name="Sreeshan A."/>
            <person name="Augustine A."/>
        </authorList>
    </citation>
    <scope>NUCLEOTIDE SEQUENCE</scope>
    <source>
        <tissue evidence="3">Leaf</tissue>
    </source>
</reference>
<keyword evidence="2" id="KW-1133">Transmembrane helix</keyword>
<sequence length="128" mass="14625">MCLIFEQVICMVACWVEDPSGEPFQRHLARISDYVWIAEDGMRITGIGSQIWDAALSIQALIACNLIEEMGPTLKKGYDFLKNSQVSLIYLYIRINTPPNLSPSSLQSRTFCSFGCLFFVFCFFLSFW</sequence>
<dbReference type="AlphaFoldDB" id="A0A2P2MRU7"/>
<dbReference type="PANTHER" id="PTHR11764">
    <property type="entry name" value="TERPENE CYCLASE/MUTASE FAMILY MEMBER"/>
    <property type="match status" value="1"/>
</dbReference>
<dbReference type="SUPFAM" id="SSF48239">
    <property type="entry name" value="Terpenoid cyclases/Protein prenyltransferases"/>
    <property type="match status" value="1"/>
</dbReference>
<keyword evidence="1" id="KW-0413">Isomerase</keyword>
<dbReference type="GO" id="GO:0042300">
    <property type="term" value="F:beta-amyrin synthase activity"/>
    <property type="evidence" value="ECO:0007669"/>
    <property type="project" value="UniProtKB-ARBA"/>
</dbReference>
<evidence type="ECO:0000256" key="2">
    <source>
        <dbReference type="SAM" id="Phobius"/>
    </source>
</evidence>
<name>A0A2P2MRU7_RHIMU</name>
<keyword evidence="2" id="KW-0812">Transmembrane</keyword>
<protein>
    <submittedName>
        <fullName evidence="3">Uncharacterized protein MANES_09G030600</fullName>
    </submittedName>
</protein>
<proteinExistence type="predicted"/>
<dbReference type="EMBL" id="GGEC01052458">
    <property type="protein sequence ID" value="MBX32942.1"/>
    <property type="molecule type" value="Transcribed_RNA"/>
</dbReference>
<feature type="transmembrane region" description="Helical" evidence="2">
    <location>
        <begin position="110"/>
        <end position="127"/>
    </location>
</feature>
<dbReference type="Gene3D" id="1.50.10.20">
    <property type="match status" value="1"/>
</dbReference>
<dbReference type="InterPro" id="IPR008930">
    <property type="entry name" value="Terpenoid_cyclase/PrenylTrfase"/>
</dbReference>